<comment type="subcellular location">
    <subcellularLocation>
        <location evidence="1">Endomembrane system</location>
    </subcellularLocation>
</comment>
<dbReference type="SUPFAM" id="SSF52540">
    <property type="entry name" value="P-loop containing nucleoside triphosphate hydrolases"/>
    <property type="match status" value="1"/>
</dbReference>
<name>A0AA88Y7H6_PINIB</name>
<dbReference type="InterPro" id="IPR027417">
    <property type="entry name" value="P-loop_NTPase"/>
</dbReference>
<dbReference type="InterPro" id="IPR001806">
    <property type="entry name" value="Small_GTPase"/>
</dbReference>
<dbReference type="CDD" id="cd00154">
    <property type="entry name" value="Rab"/>
    <property type="match status" value="1"/>
</dbReference>
<dbReference type="PROSITE" id="PS51421">
    <property type="entry name" value="RAS"/>
    <property type="match status" value="1"/>
</dbReference>
<dbReference type="GO" id="GO:0003924">
    <property type="term" value="F:GTPase activity"/>
    <property type="evidence" value="ECO:0007669"/>
    <property type="project" value="InterPro"/>
</dbReference>
<gene>
    <name evidence="8" type="ORF">FSP39_018834</name>
</gene>
<dbReference type="EMBL" id="VSWD01000009">
    <property type="protein sequence ID" value="KAK3093678.1"/>
    <property type="molecule type" value="Genomic_DNA"/>
</dbReference>
<evidence type="ECO:0000313" key="9">
    <source>
        <dbReference type="Proteomes" id="UP001186944"/>
    </source>
</evidence>
<reference evidence="8" key="1">
    <citation type="submission" date="2019-08" db="EMBL/GenBank/DDBJ databases">
        <title>The improved chromosome-level genome for the pearl oyster Pinctada fucata martensii using PacBio sequencing and Hi-C.</title>
        <authorList>
            <person name="Zheng Z."/>
        </authorList>
    </citation>
    <scope>NUCLEOTIDE SEQUENCE</scope>
    <source>
        <strain evidence="8">ZZ-2019</strain>
        <tissue evidence="8">Adductor muscle</tissue>
    </source>
</reference>
<dbReference type="Proteomes" id="UP001186944">
    <property type="component" value="Unassembled WGS sequence"/>
</dbReference>
<evidence type="ECO:0000256" key="4">
    <source>
        <dbReference type="ARBA" id="ARBA00023134"/>
    </source>
</evidence>
<dbReference type="PROSITE" id="PS51420">
    <property type="entry name" value="RHO"/>
    <property type="match status" value="1"/>
</dbReference>
<protein>
    <recommendedName>
        <fullName evidence="10">Ras-related protein Rab-15</fullName>
    </recommendedName>
</protein>
<keyword evidence="4" id="KW-0342">GTP-binding</keyword>
<organism evidence="8 9">
    <name type="scientific">Pinctada imbricata</name>
    <name type="common">Atlantic pearl-oyster</name>
    <name type="synonym">Pinctada martensii</name>
    <dbReference type="NCBI Taxonomy" id="66713"/>
    <lineage>
        <taxon>Eukaryota</taxon>
        <taxon>Metazoa</taxon>
        <taxon>Spiralia</taxon>
        <taxon>Lophotrochozoa</taxon>
        <taxon>Mollusca</taxon>
        <taxon>Bivalvia</taxon>
        <taxon>Autobranchia</taxon>
        <taxon>Pteriomorphia</taxon>
        <taxon>Pterioida</taxon>
        <taxon>Pterioidea</taxon>
        <taxon>Pteriidae</taxon>
        <taxon>Pinctada</taxon>
    </lineage>
</organism>
<evidence type="ECO:0000256" key="5">
    <source>
        <dbReference type="ARBA" id="ARBA00023136"/>
    </source>
</evidence>
<dbReference type="GO" id="GO:0005525">
    <property type="term" value="F:GTP binding"/>
    <property type="evidence" value="ECO:0007669"/>
    <property type="project" value="UniProtKB-KW"/>
</dbReference>
<evidence type="ECO:0000256" key="2">
    <source>
        <dbReference type="ARBA" id="ARBA00006270"/>
    </source>
</evidence>
<keyword evidence="3" id="KW-0547">Nucleotide-binding</keyword>
<dbReference type="PANTHER" id="PTHR47980">
    <property type="entry name" value="LD44762P"/>
    <property type="match status" value="1"/>
</dbReference>
<dbReference type="Pfam" id="PF00071">
    <property type="entry name" value="Ras"/>
    <property type="match status" value="1"/>
</dbReference>
<comment type="similarity">
    <text evidence="2">Belongs to the small GTPase superfamily. Rab family.</text>
</comment>
<dbReference type="SMART" id="SM00175">
    <property type="entry name" value="RAB"/>
    <property type="match status" value="1"/>
</dbReference>
<dbReference type="NCBIfam" id="TIGR00231">
    <property type="entry name" value="small_GTP"/>
    <property type="match status" value="1"/>
</dbReference>
<dbReference type="InterPro" id="IPR005225">
    <property type="entry name" value="Small_GTP-bd"/>
</dbReference>
<dbReference type="Gene3D" id="3.40.50.300">
    <property type="entry name" value="P-loop containing nucleotide triphosphate hydrolases"/>
    <property type="match status" value="1"/>
</dbReference>
<proteinExistence type="inferred from homology"/>
<dbReference type="PROSITE" id="PS51419">
    <property type="entry name" value="RAB"/>
    <property type="match status" value="1"/>
</dbReference>
<evidence type="ECO:0000256" key="3">
    <source>
        <dbReference type="ARBA" id="ARBA00022741"/>
    </source>
</evidence>
<keyword evidence="5" id="KW-0472">Membrane</keyword>
<evidence type="ECO:0000256" key="1">
    <source>
        <dbReference type="ARBA" id="ARBA00004308"/>
    </source>
</evidence>
<dbReference type="SMART" id="SM00173">
    <property type="entry name" value="RAS"/>
    <property type="match status" value="1"/>
</dbReference>
<dbReference type="GO" id="GO:0012505">
    <property type="term" value="C:endomembrane system"/>
    <property type="evidence" value="ECO:0007669"/>
    <property type="project" value="UniProtKB-SubCell"/>
</dbReference>
<comment type="caution">
    <text evidence="8">The sequence shown here is derived from an EMBL/GenBank/DDBJ whole genome shotgun (WGS) entry which is preliminary data.</text>
</comment>
<sequence>MSSPLQRTISKRYDVLLRLLLVGETGVGKTCLLCRYTHDEFVESHITTIGIDFKMKTLNIGGKTVKVQIWDTAGQERFESITKQFYRRAQGILLVYDITSRQSYNAIPKWLNYIHQFAQEDVCIMLLGNKSDREYQRMVTYNEAKKYASENSLMFYETSAKACDNLERVSYVLH</sequence>
<dbReference type="FunFam" id="3.40.50.300:FF:000586">
    <property type="entry name" value="Rab family GTPase"/>
    <property type="match status" value="1"/>
</dbReference>
<evidence type="ECO:0000256" key="6">
    <source>
        <dbReference type="ARBA" id="ARBA00023288"/>
    </source>
</evidence>
<keyword evidence="9" id="KW-1185">Reference proteome</keyword>
<evidence type="ECO:0000313" key="8">
    <source>
        <dbReference type="EMBL" id="KAK3093678.1"/>
    </source>
</evidence>
<dbReference type="SMART" id="SM00174">
    <property type="entry name" value="RHO"/>
    <property type="match status" value="1"/>
</dbReference>
<keyword evidence="6" id="KW-0449">Lipoprotein</keyword>
<evidence type="ECO:0000256" key="7">
    <source>
        <dbReference type="ARBA" id="ARBA00023289"/>
    </source>
</evidence>
<keyword evidence="7" id="KW-0636">Prenylation</keyword>
<dbReference type="PRINTS" id="PR00449">
    <property type="entry name" value="RASTRNSFRMNG"/>
</dbReference>
<evidence type="ECO:0008006" key="10">
    <source>
        <dbReference type="Google" id="ProtNLM"/>
    </source>
</evidence>
<dbReference type="AlphaFoldDB" id="A0AA88Y7H6"/>
<dbReference type="InterPro" id="IPR050305">
    <property type="entry name" value="Small_GTPase_Rab"/>
</dbReference>
<accession>A0AA88Y7H6</accession>